<dbReference type="AlphaFoldDB" id="A0A6A5X016"/>
<dbReference type="EMBL" id="ML977559">
    <property type="protein sequence ID" value="KAF2006788.1"/>
    <property type="molecule type" value="Genomic_DNA"/>
</dbReference>
<organism evidence="1 2">
    <name type="scientific">Amniculicola lignicola CBS 123094</name>
    <dbReference type="NCBI Taxonomy" id="1392246"/>
    <lineage>
        <taxon>Eukaryota</taxon>
        <taxon>Fungi</taxon>
        <taxon>Dikarya</taxon>
        <taxon>Ascomycota</taxon>
        <taxon>Pezizomycotina</taxon>
        <taxon>Dothideomycetes</taxon>
        <taxon>Pleosporomycetidae</taxon>
        <taxon>Pleosporales</taxon>
        <taxon>Amniculicolaceae</taxon>
        <taxon>Amniculicola</taxon>
    </lineage>
</organism>
<protein>
    <submittedName>
        <fullName evidence="1">Uncharacterized protein</fullName>
    </submittedName>
</protein>
<reference evidence="1" key="1">
    <citation type="journal article" date="2020" name="Stud. Mycol.">
        <title>101 Dothideomycetes genomes: a test case for predicting lifestyles and emergence of pathogens.</title>
        <authorList>
            <person name="Haridas S."/>
            <person name="Albert R."/>
            <person name="Binder M."/>
            <person name="Bloem J."/>
            <person name="Labutti K."/>
            <person name="Salamov A."/>
            <person name="Andreopoulos B."/>
            <person name="Baker S."/>
            <person name="Barry K."/>
            <person name="Bills G."/>
            <person name="Bluhm B."/>
            <person name="Cannon C."/>
            <person name="Castanera R."/>
            <person name="Culley D."/>
            <person name="Daum C."/>
            <person name="Ezra D."/>
            <person name="Gonzalez J."/>
            <person name="Henrissat B."/>
            <person name="Kuo A."/>
            <person name="Liang C."/>
            <person name="Lipzen A."/>
            <person name="Lutzoni F."/>
            <person name="Magnuson J."/>
            <person name="Mondo S."/>
            <person name="Nolan M."/>
            <person name="Ohm R."/>
            <person name="Pangilinan J."/>
            <person name="Park H.-J."/>
            <person name="Ramirez L."/>
            <person name="Alfaro M."/>
            <person name="Sun H."/>
            <person name="Tritt A."/>
            <person name="Yoshinaga Y."/>
            <person name="Zwiers L.-H."/>
            <person name="Turgeon B."/>
            <person name="Goodwin S."/>
            <person name="Spatafora J."/>
            <person name="Crous P."/>
            <person name="Grigoriev I."/>
        </authorList>
    </citation>
    <scope>NUCLEOTIDE SEQUENCE</scope>
    <source>
        <strain evidence="1">CBS 123094</strain>
    </source>
</reference>
<accession>A0A6A5X016</accession>
<keyword evidence="2" id="KW-1185">Reference proteome</keyword>
<evidence type="ECO:0000313" key="2">
    <source>
        <dbReference type="Proteomes" id="UP000799779"/>
    </source>
</evidence>
<dbReference type="OrthoDB" id="3778483at2759"/>
<gene>
    <name evidence="1" type="ORF">P154DRAFT_600921</name>
</gene>
<name>A0A6A5X016_9PLEO</name>
<dbReference type="Proteomes" id="UP000799779">
    <property type="component" value="Unassembled WGS sequence"/>
</dbReference>
<evidence type="ECO:0000313" key="1">
    <source>
        <dbReference type="EMBL" id="KAF2006788.1"/>
    </source>
</evidence>
<sequence length="254" mass="28718">MSVELAKNLMAGVWGMGTIGVERSQSENNEYSSILEEKMQFTAKHARIGYIDIRTKSHPGGQRAHIQIAPELGVSGSAIRNLMWEPTPPLHTWSSNSRRFTKSLAPHRKKHLETSNFNGMHKEDITIHMSNSTVVTMPGQHILWHCQKEGCWAVLSGMTDEECDQILPEEGIYLFDFYTPGRSKQSHWFIGHARPEERVLTDSKYKMYNVSKSQWGMRYAGYGWKASSRAYRGIAIGATIYVKVKAKGGSLKRG</sequence>
<proteinExistence type="predicted"/>